<dbReference type="EMBL" id="JAANOU010000001">
    <property type="protein sequence ID" value="NIH81685.1"/>
    <property type="molecule type" value="Genomic_DNA"/>
</dbReference>
<comment type="caution">
    <text evidence="1">The sequence shown here is derived from an EMBL/GenBank/DDBJ whole genome shotgun (WGS) entry which is preliminary data.</text>
</comment>
<evidence type="ECO:0008006" key="3">
    <source>
        <dbReference type="Google" id="ProtNLM"/>
    </source>
</evidence>
<proteinExistence type="predicted"/>
<reference evidence="1 2" key="1">
    <citation type="submission" date="2020-03" db="EMBL/GenBank/DDBJ databases">
        <title>Sequencing the genomes of 1000 actinobacteria strains.</title>
        <authorList>
            <person name="Klenk H.-P."/>
        </authorList>
    </citation>
    <scope>NUCLEOTIDE SEQUENCE [LARGE SCALE GENOMIC DNA]</scope>
    <source>
        <strain evidence="1 2">DSM 45668</strain>
    </source>
</reference>
<gene>
    <name evidence="1" type="ORF">FHX46_004215</name>
</gene>
<dbReference type="Proteomes" id="UP000754495">
    <property type="component" value="Unassembled WGS sequence"/>
</dbReference>
<name>A0ABX0T1E8_9PSEU</name>
<evidence type="ECO:0000313" key="2">
    <source>
        <dbReference type="Proteomes" id="UP000754495"/>
    </source>
</evidence>
<protein>
    <recommendedName>
        <fullName evidence="3">Minor tail protein</fullName>
    </recommendedName>
</protein>
<evidence type="ECO:0000313" key="1">
    <source>
        <dbReference type="EMBL" id="NIH81685.1"/>
    </source>
</evidence>
<organism evidence="1 2">
    <name type="scientific">Amycolatopsis viridis</name>
    <dbReference type="NCBI Taxonomy" id="185678"/>
    <lineage>
        <taxon>Bacteria</taxon>
        <taxon>Bacillati</taxon>
        <taxon>Actinomycetota</taxon>
        <taxon>Actinomycetes</taxon>
        <taxon>Pseudonocardiales</taxon>
        <taxon>Pseudonocardiaceae</taxon>
        <taxon>Amycolatopsis</taxon>
    </lineage>
</organism>
<dbReference type="RefSeq" id="WP_167117790.1">
    <property type="nucleotide sequence ID" value="NZ_JAANOU010000001.1"/>
</dbReference>
<accession>A0ABX0T1E8</accession>
<sequence>MTLTATYADDLSRVRLAITGAPAQADYALIERSTDQITWATVRGGDTVPLSSGAGQLDDYEFAAGVPNYYRASYVDSGAVTSVGLTPGGPVTGNNTALTPALPSGITAGDLLLAFATIRNTAAAPVAPAGWTAVHTTGSTAVFGRRYLPGDAAPTVTFTGGAAGDSTTAVVWALRNAELLPAVSVWQNNASAQNVAYPAITAGGSNDRLTVLFAWKQAQHTGWGTPAGFVDVTRVSNAQGSGDSTFVFLAAYPTSVPAGNVIVTGGAAAVSKATLLTFQKAAYVTRDTASTTPNIQVAWIKNLQRPYLNRAVTVTDWSAITRPARAGVIDVISRSLPVAVTDLRGSRRYTLTITAVDLDAAADLDLCLSTGEPVLLHVPAGAPFPGGYYVIGDITMDRHSKRTKRRFFDLPLTEVAAPAGTIVGQTVLYADLLTAFTSYTALIAAEPTYADVLDRIADPTDVIVP</sequence>
<keyword evidence="2" id="KW-1185">Reference proteome</keyword>